<evidence type="ECO:0000256" key="3">
    <source>
        <dbReference type="ARBA" id="ARBA00022448"/>
    </source>
</evidence>
<feature type="transmembrane region" description="Helical" evidence="7">
    <location>
        <begin position="36"/>
        <end position="60"/>
    </location>
</feature>
<dbReference type="Pfam" id="PF00083">
    <property type="entry name" value="Sugar_tr"/>
    <property type="match status" value="1"/>
</dbReference>
<dbReference type="GO" id="GO:0016020">
    <property type="term" value="C:membrane"/>
    <property type="evidence" value="ECO:0007669"/>
    <property type="project" value="UniProtKB-SubCell"/>
</dbReference>
<dbReference type="VEuPathDB" id="VectorBase:AALC636_010658"/>
<name>A0A023EUT1_AEDAL</name>
<dbReference type="InterPro" id="IPR020846">
    <property type="entry name" value="MFS_dom"/>
</dbReference>
<dbReference type="PANTHER" id="PTHR23511">
    <property type="entry name" value="SYNAPTIC VESICLE GLYCOPROTEIN 2"/>
    <property type="match status" value="1"/>
</dbReference>
<dbReference type="AlphaFoldDB" id="A0A023EUT1"/>
<feature type="transmembrane region" description="Helical" evidence="7">
    <location>
        <begin position="439"/>
        <end position="462"/>
    </location>
</feature>
<keyword evidence="3" id="KW-0813">Transport</keyword>
<evidence type="ECO:0000256" key="1">
    <source>
        <dbReference type="ARBA" id="ARBA00004141"/>
    </source>
</evidence>
<dbReference type="SUPFAM" id="SSF103473">
    <property type="entry name" value="MFS general substrate transporter"/>
    <property type="match status" value="1"/>
</dbReference>
<feature type="transmembrane region" description="Helical" evidence="7">
    <location>
        <begin position="311"/>
        <end position="330"/>
    </location>
</feature>
<evidence type="ECO:0000256" key="7">
    <source>
        <dbReference type="SAM" id="Phobius"/>
    </source>
</evidence>
<dbReference type="PANTHER" id="PTHR23511:SF37">
    <property type="entry name" value="MAJOR FACILITATOR SUPERFAMILY (MFS) PROFILE DOMAIN-CONTAINING PROTEIN-RELATED"/>
    <property type="match status" value="1"/>
</dbReference>
<dbReference type="Gene3D" id="1.20.1250.20">
    <property type="entry name" value="MFS general substrate transporter like domains"/>
    <property type="match status" value="1"/>
</dbReference>
<dbReference type="EMBL" id="GAPW01000867">
    <property type="protein sequence ID" value="JAC12731.1"/>
    <property type="molecule type" value="mRNA"/>
</dbReference>
<organism evidence="9">
    <name type="scientific">Aedes albopictus</name>
    <name type="common">Asian tiger mosquito</name>
    <name type="synonym">Stegomyia albopicta</name>
    <dbReference type="NCBI Taxonomy" id="7160"/>
    <lineage>
        <taxon>Eukaryota</taxon>
        <taxon>Metazoa</taxon>
        <taxon>Ecdysozoa</taxon>
        <taxon>Arthropoda</taxon>
        <taxon>Hexapoda</taxon>
        <taxon>Insecta</taxon>
        <taxon>Pterygota</taxon>
        <taxon>Neoptera</taxon>
        <taxon>Endopterygota</taxon>
        <taxon>Diptera</taxon>
        <taxon>Nematocera</taxon>
        <taxon>Culicoidea</taxon>
        <taxon>Culicidae</taxon>
        <taxon>Culicinae</taxon>
        <taxon>Aedini</taxon>
        <taxon>Aedes</taxon>
        <taxon>Stegomyia</taxon>
    </lineage>
</organism>
<feature type="transmembrane region" description="Helical" evidence="7">
    <location>
        <begin position="75"/>
        <end position="95"/>
    </location>
</feature>
<keyword evidence="5 7" id="KW-1133">Transmembrane helix</keyword>
<dbReference type="PROSITE" id="PS50850">
    <property type="entry name" value="MFS"/>
    <property type="match status" value="1"/>
</dbReference>
<comment type="similarity">
    <text evidence="2">Belongs to the major facilitator superfamily.</text>
</comment>
<dbReference type="InterPro" id="IPR036259">
    <property type="entry name" value="MFS_trans_sf"/>
</dbReference>
<feature type="transmembrane region" description="Helical" evidence="7">
    <location>
        <begin position="129"/>
        <end position="150"/>
    </location>
</feature>
<dbReference type="VEuPathDB" id="VectorBase:AALF024702"/>
<sequence>MENSIETIPEPKPVTYPRHVTFDDALSMAKFGKFNYIIIIISGTILAAVLLETLGISYVIPVAECDLLLTTKEKGVLSAVSFAGIITSSHLWGFLADTRGRKKVIVPTLFLTFTATVISSFTTRFWVIALFRFLAGFFISDSSATIYAYLGEFHNKRDGSRAIMGASFVFGIGCLMLPGIAFLVINQEWEFSIPFVNIVYRPWRLFLAVCGLPSLLCGLALLKVPESPKFTFIQGNAEKSIETIKWMHKLNTRGKESALQIASILEEADVQQTKKHRDETSHTKGFVALMKLIWNQTAPLFMRPYLNKTTIICVLQFGIYLSSNGMYMFFPDILNRAAELQDTGVNRTTLCNAVYATRIDISGLSHNATEVIPECNQKLDIIAYEHSFILELMYALGFAVIGLIINAVGKLPILVFVFVCCGLSGVLIIFIDIPLLAMWLYLVLLTCGYCISVVNAVTVDLFPTNLRAMAVCISLMFGRLGSVVGANMVGMLLDTQCELTFWISGVSLIGCGVLSFFIPNIYKRKTAAAEPRVSVSSRL</sequence>
<evidence type="ECO:0000313" key="9">
    <source>
        <dbReference type="EMBL" id="JAC12731.1"/>
    </source>
</evidence>
<feature type="transmembrane region" description="Helical" evidence="7">
    <location>
        <begin position="205"/>
        <end position="222"/>
    </location>
</feature>
<keyword evidence="4 7" id="KW-0812">Transmembrane</keyword>
<comment type="subcellular location">
    <subcellularLocation>
        <location evidence="1">Membrane</location>
        <topology evidence="1">Multi-pass membrane protein</topology>
    </subcellularLocation>
</comment>
<dbReference type="InterPro" id="IPR005828">
    <property type="entry name" value="MFS_sugar_transport-like"/>
</dbReference>
<evidence type="ECO:0000259" key="8">
    <source>
        <dbReference type="PROSITE" id="PS50850"/>
    </source>
</evidence>
<evidence type="ECO:0000256" key="2">
    <source>
        <dbReference type="ARBA" id="ARBA00008335"/>
    </source>
</evidence>
<protein>
    <submittedName>
        <fullName evidence="9">Putative synaptic vesicle protein</fullName>
    </submittedName>
</protein>
<accession>A0A023EUT1</accession>
<feature type="transmembrane region" description="Helical" evidence="7">
    <location>
        <begin position="162"/>
        <end position="185"/>
    </location>
</feature>
<dbReference type="VEuPathDB" id="VectorBase:AALFPA_074933"/>
<feature type="transmembrane region" description="Helical" evidence="7">
    <location>
        <begin position="469"/>
        <end position="493"/>
    </location>
</feature>
<feature type="transmembrane region" description="Helical" evidence="7">
    <location>
        <begin position="104"/>
        <end position="123"/>
    </location>
</feature>
<reference evidence="9" key="1">
    <citation type="journal article" date="2014" name="PLoS Negl. Trop. Dis.">
        <title>Identification and characterization of seminal fluid proteins in the Asian tiger mosquito, Aedes albopictus.</title>
        <authorList>
            <person name="Boes K.E."/>
            <person name="Ribeiro J.M."/>
            <person name="Wong A."/>
            <person name="Harrington L.C."/>
            <person name="Wolfner M.F."/>
            <person name="Sirot L.K."/>
        </authorList>
    </citation>
    <scope>NUCLEOTIDE SEQUENCE</scope>
    <source>
        <tissue evidence="9">Reproductive organs</tissue>
    </source>
</reference>
<evidence type="ECO:0000256" key="6">
    <source>
        <dbReference type="ARBA" id="ARBA00023136"/>
    </source>
</evidence>
<feature type="transmembrane region" description="Helical" evidence="7">
    <location>
        <begin position="499"/>
        <end position="522"/>
    </location>
</feature>
<evidence type="ECO:0000256" key="5">
    <source>
        <dbReference type="ARBA" id="ARBA00022989"/>
    </source>
</evidence>
<proteinExistence type="evidence at transcript level"/>
<feature type="domain" description="Major facilitator superfamily (MFS) profile" evidence="8">
    <location>
        <begin position="36"/>
        <end position="523"/>
    </location>
</feature>
<dbReference type="GO" id="GO:0022857">
    <property type="term" value="F:transmembrane transporter activity"/>
    <property type="evidence" value="ECO:0007669"/>
    <property type="project" value="InterPro"/>
</dbReference>
<keyword evidence="6 7" id="KW-0472">Membrane</keyword>
<evidence type="ECO:0000256" key="4">
    <source>
        <dbReference type="ARBA" id="ARBA00022692"/>
    </source>
</evidence>
<feature type="transmembrane region" description="Helical" evidence="7">
    <location>
        <begin position="388"/>
        <end position="406"/>
    </location>
</feature>
<feature type="transmembrane region" description="Helical" evidence="7">
    <location>
        <begin position="413"/>
        <end position="433"/>
    </location>
</feature>